<dbReference type="EMBL" id="JBBJBU010000008">
    <property type="protein sequence ID" value="KAK7204482.1"/>
    <property type="molecule type" value="Genomic_DNA"/>
</dbReference>
<feature type="compositionally biased region" description="Low complexity" evidence="1">
    <location>
        <begin position="67"/>
        <end position="89"/>
    </location>
</feature>
<comment type="caution">
    <text evidence="3">The sequence shown here is derived from an EMBL/GenBank/DDBJ whole genome shotgun (WGS) entry which is preliminary data.</text>
</comment>
<dbReference type="GeneID" id="90040472"/>
<dbReference type="RefSeq" id="XP_064767515.1">
    <property type="nucleotide sequence ID" value="XM_064914960.1"/>
</dbReference>
<keyword evidence="4" id="KW-1185">Reference proteome</keyword>
<feature type="domain" description="CRIB" evidence="2">
    <location>
        <begin position="175"/>
        <end position="188"/>
    </location>
</feature>
<feature type="compositionally biased region" description="Low complexity" evidence="1">
    <location>
        <begin position="279"/>
        <end position="289"/>
    </location>
</feature>
<organism evidence="3 4">
    <name type="scientific">Myxozyma melibiosi</name>
    <dbReference type="NCBI Taxonomy" id="54550"/>
    <lineage>
        <taxon>Eukaryota</taxon>
        <taxon>Fungi</taxon>
        <taxon>Dikarya</taxon>
        <taxon>Ascomycota</taxon>
        <taxon>Saccharomycotina</taxon>
        <taxon>Lipomycetes</taxon>
        <taxon>Lipomycetales</taxon>
        <taxon>Lipomycetaceae</taxon>
        <taxon>Myxozyma</taxon>
    </lineage>
</organism>
<name>A0ABR1F3V8_9ASCO</name>
<feature type="compositionally biased region" description="Low complexity" evidence="1">
    <location>
        <begin position="17"/>
        <end position="47"/>
    </location>
</feature>
<feature type="region of interest" description="Disordered" evidence="1">
    <location>
        <begin position="420"/>
        <end position="455"/>
    </location>
</feature>
<reference evidence="3 4" key="1">
    <citation type="submission" date="2024-03" db="EMBL/GenBank/DDBJ databases">
        <title>Genome-scale model development and genomic sequencing of the oleaginous clade Lipomyces.</title>
        <authorList>
            <consortium name="Lawrence Berkeley National Laboratory"/>
            <person name="Czajka J.J."/>
            <person name="Han Y."/>
            <person name="Kim J."/>
            <person name="Mondo S.J."/>
            <person name="Hofstad B.A."/>
            <person name="Robles A."/>
            <person name="Haridas S."/>
            <person name="Riley R."/>
            <person name="LaButti K."/>
            <person name="Pangilinan J."/>
            <person name="Andreopoulos W."/>
            <person name="Lipzen A."/>
            <person name="Yan J."/>
            <person name="Wang M."/>
            <person name="Ng V."/>
            <person name="Grigoriev I.V."/>
            <person name="Spatafora J.W."/>
            <person name="Magnuson J.K."/>
            <person name="Baker S.E."/>
            <person name="Pomraning K.R."/>
        </authorList>
    </citation>
    <scope>NUCLEOTIDE SEQUENCE [LARGE SCALE GENOMIC DNA]</scope>
    <source>
        <strain evidence="3 4">Phaff 52-87</strain>
    </source>
</reference>
<dbReference type="PROSITE" id="PS50108">
    <property type="entry name" value="CRIB"/>
    <property type="match status" value="1"/>
</dbReference>
<evidence type="ECO:0000256" key="1">
    <source>
        <dbReference type="SAM" id="MobiDB-lite"/>
    </source>
</evidence>
<gene>
    <name evidence="3" type="ORF">BZA70DRAFT_311577</name>
</gene>
<dbReference type="Proteomes" id="UP001498771">
    <property type="component" value="Unassembled WGS sequence"/>
</dbReference>
<accession>A0ABR1F3V8</accession>
<feature type="compositionally biased region" description="Polar residues" evidence="1">
    <location>
        <begin position="161"/>
        <end position="173"/>
    </location>
</feature>
<evidence type="ECO:0000259" key="2">
    <source>
        <dbReference type="PROSITE" id="PS50108"/>
    </source>
</evidence>
<feature type="compositionally biased region" description="Acidic residues" evidence="1">
    <location>
        <begin position="353"/>
        <end position="366"/>
    </location>
</feature>
<proteinExistence type="predicted"/>
<feature type="compositionally biased region" description="Low complexity" evidence="1">
    <location>
        <begin position="302"/>
        <end position="313"/>
    </location>
</feature>
<evidence type="ECO:0000313" key="4">
    <source>
        <dbReference type="Proteomes" id="UP001498771"/>
    </source>
</evidence>
<feature type="compositionally biased region" description="Polar residues" evidence="1">
    <location>
        <begin position="314"/>
        <end position="330"/>
    </location>
</feature>
<feature type="compositionally biased region" description="Pro residues" evidence="1">
    <location>
        <begin position="203"/>
        <end position="215"/>
    </location>
</feature>
<feature type="region of interest" description="Disordered" evidence="1">
    <location>
        <begin position="1"/>
        <end position="386"/>
    </location>
</feature>
<evidence type="ECO:0000313" key="3">
    <source>
        <dbReference type="EMBL" id="KAK7204482.1"/>
    </source>
</evidence>
<dbReference type="InterPro" id="IPR000095">
    <property type="entry name" value="CRIB_dom"/>
</dbReference>
<sequence>MSDTPPLPLLARGGGLLRSLSTSSRSSVSSSRSSASSQLRRYSSLRSPAKTPDLSSANKPLISSPISVSHSTFPDPSSSSDLDTSSSSSMLNVGTPGASAMRQIAKRLEDVAVPGPPMRDIWLKNEAKTSSSPPPKRKTRKESSFRTSVAWPTRAFKSSHDSTPPRSSANRESVISDPFNVSHVLHVDVDDFVRNQQSRRAPPSAPEPPCNPAPPAKDDDNDSQLPPPIPAKNPRTPLLSSTTPSGDAAAFHTPPVSPETTGKLNPKPSRPLSANAFDSSTTTTSPSKPSIRRYSLNPPSPVSSDNRSSTTSSLIFSQSWRGSLRNSAHSADTEHSALALGPGELLYKTANDPLDEEEDVDDDDDDSNARTPPPRPPRPENSWLDDERDRLLIEEIMDSYCRSSLLFSCSSVNFQQGEFVPGEPVSSRRPSEVVLEQQPEHNNGGASPALPSIPPLNPLRNASTPSDACIPTSTTSTTTISTAKPPHIPLRRRSAELFPTRAQSLKYSGGGLNFPLHNRRISEEPDDLYDPAHQRSSLLKANRISREVCAGRESPILGGGGFI</sequence>
<protein>
    <recommendedName>
        <fullName evidence="2">CRIB domain-containing protein</fullName>
    </recommendedName>
</protein>